<proteinExistence type="predicted"/>
<keyword evidence="3" id="KW-1185">Reference proteome</keyword>
<protein>
    <submittedName>
        <fullName evidence="2">Uncharacterized protein</fullName>
    </submittedName>
</protein>
<comment type="caution">
    <text evidence="2">The sequence shown here is derived from an EMBL/GenBank/DDBJ whole genome shotgun (WGS) entry which is preliminary data.</text>
</comment>
<organism evidence="2 3">
    <name type="scientific">Zosterops borbonicus</name>
    <dbReference type="NCBI Taxonomy" id="364589"/>
    <lineage>
        <taxon>Eukaryota</taxon>
        <taxon>Metazoa</taxon>
        <taxon>Chordata</taxon>
        <taxon>Craniata</taxon>
        <taxon>Vertebrata</taxon>
        <taxon>Euteleostomi</taxon>
        <taxon>Archelosauria</taxon>
        <taxon>Archosauria</taxon>
        <taxon>Dinosauria</taxon>
        <taxon>Saurischia</taxon>
        <taxon>Theropoda</taxon>
        <taxon>Coelurosauria</taxon>
        <taxon>Aves</taxon>
        <taxon>Neognathae</taxon>
        <taxon>Neoaves</taxon>
        <taxon>Telluraves</taxon>
        <taxon>Australaves</taxon>
        <taxon>Passeriformes</taxon>
        <taxon>Sylvioidea</taxon>
        <taxon>Zosteropidae</taxon>
        <taxon>Zosterops</taxon>
    </lineage>
</organism>
<evidence type="ECO:0000313" key="2">
    <source>
        <dbReference type="EMBL" id="TRZ25133.1"/>
    </source>
</evidence>
<reference evidence="2" key="1">
    <citation type="submission" date="2019-04" db="EMBL/GenBank/DDBJ databases">
        <title>Genome assembly of Zosterops borbonicus 15179.</title>
        <authorList>
            <person name="Leroy T."/>
            <person name="Anselmetti Y."/>
            <person name="Tilak M.-K."/>
            <person name="Nabholz B."/>
        </authorList>
    </citation>
    <scope>NUCLEOTIDE SEQUENCE</scope>
    <source>
        <strain evidence="2">HGM_15179</strain>
        <tissue evidence="2">Muscle</tissue>
    </source>
</reference>
<dbReference type="EMBL" id="SWJQ01000032">
    <property type="protein sequence ID" value="TRZ25133.1"/>
    <property type="molecule type" value="Genomic_DNA"/>
</dbReference>
<name>A0A8K1GW09_9PASS</name>
<sequence>MQLSAWSSRSLEHAGSVCHGTTALLTTTFPNNGEVQCKGQGVDRAVMAVITRLRNANTDSRRNPKDLIQEGVTEIYELRHLQEGRASFELNASMSQLDDLIIFMTGVSNRKEKKVKENPQAEDATEQKKASSNVNLMTDMAEMSI</sequence>
<dbReference type="AlphaFoldDB" id="A0A8K1GW09"/>
<accession>A0A8K1GW09</accession>
<gene>
    <name evidence="2" type="ORF">HGM15179_001941</name>
</gene>
<evidence type="ECO:0000256" key="1">
    <source>
        <dbReference type="SAM" id="MobiDB-lite"/>
    </source>
</evidence>
<dbReference type="Proteomes" id="UP000796761">
    <property type="component" value="Unassembled WGS sequence"/>
</dbReference>
<feature type="compositionally biased region" description="Basic and acidic residues" evidence="1">
    <location>
        <begin position="114"/>
        <end position="129"/>
    </location>
</feature>
<evidence type="ECO:0000313" key="3">
    <source>
        <dbReference type="Proteomes" id="UP000796761"/>
    </source>
</evidence>
<feature type="region of interest" description="Disordered" evidence="1">
    <location>
        <begin position="111"/>
        <end position="145"/>
    </location>
</feature>